<evidence type="ECO:0000313" key="2">
    <source>
        <dbReference type="Proteomes" id="UP000735302"/>
    </source>
</evidence>
<name>A0AAV4AG19_9GAST</name>
<sequence length="186" mass="20921">MWLPPIEMVRPTQSHLWTFDKISPGVHVQAVRENPTSLELSCRCAESHELFCRGLERQAPRFDGGPESLRSPCCGLATQSKAKPNENQSEQLLCTIDSSGPVRLIHYVCDLRLFGNSPGQLSGDEIASRQRKDAAGIRILYTLGHQRPQMMEHRDKFPSVVTNKQTNKKTKKQILQVNIKSSLTVD</sequence>
<gene>
    <name evidence="1" type="ORF">PoB_003208600</name>
</gene>
<keyword evidence="2" id="KW-1185">Reference proteome</keyword>
<dbReference type="EMBL" id="BLXT01003749">
    <property type="protein sequence ID" value="GFO05581.1"/>
    <property type="molecule type" value="Genomic_DNA"/>
</dbReference>
<proteinExistence type="predicted"/>
<dbReference type="Proteomes" id="UP000735302">
    <property type="component" value="Unassembled WGS sequence"/>
</dbReference>
<dbReference type="AlphaFoldDB" id="A0AAV4AG19"/>
<protein>
    <submittedName>
        <fullName evidence="1">Uncharacterized protein</fullName>
    </submittedName>
</protein>
<reference evidence="1 2" key="1">
    <citation type="journal article" date="2021" name="Elife">
        <title>Chloroplast acquisition without the gene transfer in kleptoplastic sea slugs, Plakobranchus ocellatus.</title>
        <authorList>
            <person name="Maeda T."/>
            <person name="Takahashi S."/>
            <person name="Yoshida T."/>
            <person name="Shimamura S."/>
            <person name="Takaki Y."/>
            <person name="Nagai Y."/>
            <person name="Toyoda A."/>
            <person name="Suzuki Y."/>
            <person name="Arimoto A."/>
            <person name="Ishii H."/>
            <person name="Satoh N."/>
            <person name="Nishiyama T."/>
            <person name="Hasebe M."/>
            <person name="Maruyama T."/>
            <person name="Minagawa J."/>
            <person name="Obokata J."/>
            <person name="Shigenobu S."/>
        </authorList>
    </citation>
    <scope>NUCLEOTIDE SEQUENCE [LARGE SCALE GENOMIC DNA]</scope>
</reference>
<evidence type="ECO:0000313" key="1">
    <source>
        <dbReference type="EMBL" id="GFO05581.1"/>
    </source>
</evidence>
<comment type="caution">
    <text evidence="1">The sequence shown here is derived from an EMBL/GenBank/DDBJ whole genome shotgun (WGS) entry which is preliminary data.</text>
</comment>
<accession>A0AAV4AG19</accession>
<organism evidence="1 2">
    <name type="scientific">Plakobranchus ocellatus</name>
    <dbReference type="NCBI Taxonomy" id="259542"/>
    <lineage>
        <taxon>Eukaryota</taxon>
        <taxon>Metazoa</taxon>
        <taxon>Spiralia</taxon>
        <taxon>Lophotrochozoa</taxon>
        <taxon>Mollusca</taxon>
        <taxon>Gastropoda</taxon>
        <taxon>Heterobranchia</taxon>
        <taxon>Euthyneura</taxon>
        <taxon>Panpulmonata</taxon>
        <taxon>Sacoglossa</taxon>
        <taxon>Placobranchoidea</taxon>
        <taxon>Plakobranchidae</taxon>
        <taxon>Plakobranchus</taxon>
    </lineage>
</organism>